<dbReference type="Pfam" id="PF00230">
    <property type="entry name" value="MIP"/>
    <property type="match status" value="1"/>
</dbReference>
<dbReference type="OrthoDB" id="3222at2759"/>
<dbReference type="PANTHER" id="PTHR46739:SF2">
    <property type="entry name" value="MAJOR INTRINSIC PROTEIN (MIP) FAMILY TRANSPORTER"/>
    <property type="match status" value="1"/>
</dbReference>
<dbReference type="GO" id="GO:0016020">
    <property type="term" value="C:membrane"/>
    <property type="evidence" value="ECO:0007669"/>
    <property type="project" value="UniProtKB-SubCell"/>
</dbReference>
<dbReference type="GO" id="GO:0015250">
    <property type="term" value="F:water channel activity"/>
    <property type="evidence" value="ECO:0007669"/>
    <property type="project" value="InterPro"/>
</dbReference>
<evidence type="ECO:0000313" key="10">
    <source>
        <dbReference type="EMBL" id="KDP22726.1"/>
    </source>
</evidence>
<accession>A0A067JFS3</accession>
<feature type="transmembrane region" description="Helical" evidence="9">
    <location>
        <begin position="201"/>
        <end position="223"/>
    </location>
</feature>
<gene>
    <name evidence="10" type="ORF">JCGZ_01828</name>
</gene>
<evidence type="ECO:0000256" key="6">
    <source>
        <dbReference type="ARBA" id="ARBA00023136"/>
    </source>
</evidence>
<feature type="transmembrane region" description="Helical" evidence="9">
    <location>
        <begin position="37"/>
        <end position="59"/>
    </location>
</feature>
<comment type="subcellular location">
    <subcellularLocation>
        <location evidence="1">Membrane</location>
        <topology evidence="1">Multi-pass membrane protein</topology>
    </subcellularLocation>
</comment>
<evidence type="ECO:0000256" key="5">
    <source>
        <dbReference type="ARBA" id="ARBA00022989"/>
    </source>
</evidence>
<dbReference type="AlphaFoldDB" id="A0A067JFS3"/>
<keyword evidence="11" id="KW-1185">Reference proteome</keyword>
<evidence type="ECO:0000256" key="4">
    <source>
        <dbReference type="ARBA" id="ARBA00022737"/>
    </source>
</evidence>
<evidence type="ECO:0000256" key="9">
    <source>
        <dbReference type="SAM" id="Phobius"/>
    </source>
</evidence>
<protein>
    <submittedName>
        <fullName evidence="10">Uncharacterized protein</fullName>
    </submittedName>
</protein>
<dbReference type="STRING" id="180498.A0A067JFS3"/>
<organism evidence="10 11">
    <name type="scientific">Jatropha curcas</name>
    <name type="common">Barbados nut</name>
    <dbReference type="NCBI Taxonomy" id="180498"/>
    <lineage>
        <taxon>Eukaryota</taxon>
        <taxon>Viridiplantae</taxon>
        <taxon>Streptophyta</taxon>
        <taxon>Embryophyta</taxon>
        <taxon>Tracheophyta</taxon>
        <taxon>Spermatophyta</taxon>
        <taxon>Magnoliopsida</taxon>
        <taxon>eudicotyledons</taxon>
        <taxon>Gunneridae</taxon>
        <taxon>Pentapetalae</taxon>
        <taxon>rosids</taxon>
        <taxon>fabids</taxon>
        <taxon>Malpighiales</taxon>
        <taxon>Euphorbiaceae</taxon>
        <taxon>Crotonoideae</taxon>
        <taxon>Jatropheae</taxon>
        <taxon>Jatropha</taxon>
    </lineage>
</organism>
<dbReference type="PANTHER" id="PTHR46739">
    <property type="entry name" value="AQUAPORIN SIP1-1"/>
    <property type="match status" value="1"/>
</dbReference>
<dbReference type="InterPro" id="IPR044222">
    <property type="entry name" value="SIP1-1/2-like"/>
</dbReference>
<evidence type="ECO:0000256" key="3">
    <source>
        <dbReference type="ARBA" id="ARBA00022692"/>
    </source>
</evidence>
<keyword evidence="5 9" id="KW-1133">Transmembrane helix</keyword>
<reference evidence="10 11" key="1">
    <citation type="journal article" date="2014" name="PLoS ONE">
        <title>Global Analysis of Gene Expression Profiles in Physic Nut (Jatropha curcas L.) Seedlings Exposed to Salt Stress.</title>
        <authorList>
            <person name="Zhang L."/>
            <person name="Zhang C."/>
            <person name="Wu P."/>
            <person name="Chen Y."/>
            <person name="Li M."/>
            <person name="Jiang H."/>
            <person name="Wu G."/>
        </authorList>
    </citation>
    <scope>NUCLEOTIDE SEQUENCE [LARGE SCALE GENOMIC DNA]</scope>
    <source>
        <strain evidence="11">cv. GZQX0401</strain>
        <tissue evidence="10">Young leaves</tissue>
    </source>
</reference>
<evidence type="ECO:0000313" key="11">
    <source>
        <dbReference type="Proteomes" id="UP000027138"/>
    </source>
</evidence>
<keyword evidence="2 8" id="KW-0813">Transport</keyword>
<comment type="similarity">
    <text evidence="7">Belongs to the MIP/aquaporin (TC 1.A.8) family. SIP (TC 1.A.8.10) subfamily.</text>
</comment>
<dbReference type="EMBL" id="KK915394">
    <property type="protein sequence ID" value="KDP22726.1"/>
    <property type="molecule type" value="Genomic_DNA"/>
</dbReference>
<evidence type="ECO:0000256" key="8">
    <source>
        <dbReference type="RuleBase" id="RU000477"/>
    </source>
</evidence>
<dbReference type="Gene3D" id="1.20.1080.10">
    <property type="entry name" value="Glycerol uptake facilitator protein"/>
    <property type="match status" value="1"/>
</dbReference>
<keyword evidence="4" id="KW-0677">Repeat</keyword>
<feature type="transmembrane region" description="Helical" evidence="9">
    <location>
        <begin position="6"/>
        <end position="25"/>
    </location>
</feature>
<feature type="transmembrane region" description="Helical" evidence="9">
    <location>
        <begin position="154"/>
        <end position="173"/>
    </location>
</feature>
<feature type="transmembrane region" description="Helical" evidence="9">
    <location>
        <begin position="125"/>
        <end position="147"/>
    </location>
</feature>
<dbReference type="PRINTS" id="PR00783">
    <property type="entry name" value="MINTRINSICP"/>
</dbReference>
<dbReference type="InterPro" id="IPR000425">
    <property type="entry name" value="MIP"/>
</dbReference>
<sequence length="235" mass="25298">MADSILTTMWVFSLPFLGIFTSIIASNIGVEPKSIPALFIAINIATPFVLIFSLIGAALGGASFNPTTTVSLYAAGLKPDVSLISMAIRFPAQAAGGVFGAKAILQFMPIKYKNFLKGPSLKVDLHTGATAEGVLSFVFCLFLLIVLVKGPKNFLVKVWLLAVATVGLVVTGGKYTGPSLNPANAYGWAYMNNWHNSWELFYVYWICPLIGATLAAWVFRLLFSFSPPVVKPKQA</sequence>
<proteinExistence type="inferred from homology"/>
<keyword evidence="6 9" id="KW-0472">Membrane</keyword>
<keyword evidence="3 8" id="KW-0812">Transmembrane</keyword>
<evidence type="ECO:0000256" key="1">
    <source>
        <dbReference type="ARBA" id="ARBA00004141"/>
    </source>
</evidence>
<dbReference type="Proteomes" id="UP000027138">
    <property type="component" value="Unassembled WGS sequence"/>
</dbReference>
<dbReference type="SUPFAM" id="SSF81338">
    <property type="entry name" value="Aquaporin-like"/>
    <property type="match status" value="1"/>
</dbReference>
<evidence type="ECO:0000256" key="7">
    <source>
        <dbReference type="ARBA" id="ARBA00024030"/>
    </source>
</evidence>
<evidence type="ECO:0000256" key="2">
    <source>
        <dbReference type="ARBA" id="ARBA00022448"/>
    </source>
</evidence>
<name>A0A067JFS3_JATCU</name>
<dbReference type="InterPro" id="IPR023271">
    <property type="entry name" value="Aquaporin-like"/>
</dbReference>